<evidence type="ECO:0000256" key="1">
    <source>
        <dbReference type="SAM" id="Phobius"/>
    </source>
</evidence>
<reference evidence="2" key="1">
    <citation type="submission" date="2016-04" db="EMBL/GenBank/DDBJ databases">
        <authorList>
            <person name="Evans L.H."/>
            <person name="Alamgir A."/>
            <person name="Owens N."/>
            <person name="Weber N.D."/>
            <person name="Virtaneva K."/>
            <person name="Barbian K."/>
            <person name="Babar A."/>
            <person name="Rosenke K."/>
        </authorList>
    </citation>
    <scope>NUCLEOTIDE SEQUENCE</scope>
    <source>
        <strain evidence="2">92-2</strain>
    </source>
</reference>
<gene>
    <name evidence="2" type="ORF">KM92DES2_12186</name>
</gene>
<proteinExistence type="predicted"/>
<keyword evidence="1" id="KW-0812">Transmembrane</keyword>
<sequence>MNVFKNCWNVLQKCSLVLGLPVLLFLGLRKHRDNTGDFARHAGLAFALLGAILGLICWGVYEDTGLVWPGAVALGFMLVFGSALFRVRPVKPEPEAKATAAPRAGSRNP</sequence>
<dbReference type="RefSeq" id="WP_227119419.1">
    <property type="nucleotide sequence ID" value="NZ_LT598928.1"/>
</dbReference>
<protein>
    <submittedName>
        <fullName evidence="2">Uncharacterized protein</fullName>
    </submittedName>
</protein>
<keyword evidence="1" id="KW-0472">Membrane</keyword>
<name>A0A212K3W3_9BACT</name>
<feature type="transmembrane region" description="Helical" evidence="1">
    <location>
        <begin position="67"/>
        <end position="87"/>
    </location>
</feature>
<accession>A0A212K3W3</accession>
<dbReference type="AlphaFoldDB" id="A0A212K3W3"/>
<organism evidence="2">
    <name type="scientific">uncultured Desulfovibrio sp</name>
    <dbReference type="NCBI Taxonomy" id="167968"/>
    <lineage>
        <taxon>Bacteria</taxon>
        <taxon>Pseudomonadati</taxon>
        <taxon>Thermodesulfobacteriota</taxon>
        <taxon>Desulfovibrionia</taxon>
        <taxon>Desulfovibrionales</taxon>
        <taxon>Desulfovibrionaceae</taxon>
        <taxon>Desulfovibrio</taxon>
        <taxon>environmental samples</taxon>
    </lineage>
</organism>
<feature type="transmembrane region" description="Helical" evidence="1">
    <location>
        <begin position="38"/>
        <end position="61"/>
    </location>
</feature>
<keyword evidence="1" id="KW-1133">Transmembrane helix</keyword>
<evidence type="ECO:0000313" key="2">
    <source>
        <dbReference type="EMBL" id="SBW06410.1"/>
    </source>
</evidence>
<dbReference type="EMBL" id="FLUP01000001">
    <property type="protein sequence ID" value="SBW06410.1"/>
    <property type="molecule type" value="Genomic_DNA"/>
</dbReference>